<reference evidence="2" key="1">
    <citation type="journal article" date="2015" name="Proc. Natl. Acad. Sci. U.S.A.">
        <title>Genome sequencing of adzuki bean (Vigna angularis) provides insight into high starch and low fat accumulation and domestication.</title>
        <authorList>
            <person name="Yang K."/>
            <person name="Tian Z."/>
            <person name="Chen C."/>
            <person name="Luo L."/>
            <person name="Zhao B."/>
            <person name="Wang Z."/>
            <person name="Yu L."/>
            <person name="Li Y."/>
            <person name="Sun Y."/>
            <person name="Li W."/>
            <person name="Chen Y."/>
            <person name="Li Y."/>
            <person name="Zhang Y."/>
            <person name="Ai D."/>
            <person name="Zhao J."/>
            <person name="Shang C."/>
            <person name="Ma Y."/>
            <person name="Wu B."/>
            <person name="Wang M."/>
            <person name="Gao L."/>
            <person name="Sun D."/>
            <person name="Zhang P."/>
            <person name="Guo F."/>
            <person name="Wang W."/>
            <person name="Li Y."/>
            <person name="Wang J."/>
            <person name="Varshney R.K."/>
            <person name="Wang J."/>
            <person name="Ling H.Q."/>
            <person name="Wan P."/>
        </authorList>
    </citation>
    <scope>NUCLEOTIDE SEQUENCE</scope>
    <source>
        <strain evidence="2">cv. Jingnong 6</strain>
    </source>
</reference>
<proteinExistence type="predicted"/>
<accession>A0A0L9UE29</accession>
<dbReference type="Gramene" id="KOM40941">
    <property type="protein sequence ID" value="KOM40941"/>
    <property type="gene ID" value="LR48_Vigan04g113900"/>
</dbReference>
<organism evidence="1 2">
    <name type="scientific">Phaseolus angularis</name>
    <name type="common">Azuki bean</name>
    <name type="synonym">Vigna angularis</name>
    <dbReference type="NCBI Taxonomy" id="3914"/>
    <lineage>
        <taxon>Eukaryota</taxon>
        <taxon>Viridiplantae</taxon>
        <taxon>Streptophyta</taxon>
        <taxon>Embryophyta</taxon>
        <taxon>Tracheophyta</taxon>
        <taxon>Spermatophyta</taxon>
        <taxon>Magnoliopsida</taxon>
        <taxon>eudicotyledons</taxon>
        <taxon>Gunneridae</taxon>
        <taxon>Pentapetalae</taxon>
        <taxon>rosids</taxon>
        <taxon>fabids</taxon>
        <taxon>Fabales</taxon>
        <taxon>Fabaceae</taxon>
        <taxon>Papilionoideae</taxon>
        <taxon>50 kb inversion clade</taxon>
        <taxon>NPAAA clade</taxon>
        <taxon>indigoferoid/millettioid clade</taxon>
        <taxon>Phaseoleae</taxon>
        <taxon>Vigna</taxon>
    </lineage>
</organism>
<dbReference type="AlphaFoldDB" id="A0A0L9UE29"/>
<protein>
    <submittedName>
        <fullName evidence="1">Uncharacterized protein</fullName>
    </submittedName>
</protein>
<sequence length="63" mass="7424">MSKRSQRQGLQIQHINLCFRASPFRNFLCFKRTTRRFRGTFGNCQTNKNLEYYAGEGCEDGLE</sequence>
<evidence type="ECO:0000313" key="1">
    <source>
        <dbReference type="EMBL" id="KOM40941.1"/>
    </source>
</evidence>
<dbReference type="Proteomes" id="UP000053144">
    <property type="component" value="Chromosome 4"/>
</dbReference>
<evidence type="ECO:0000313" key="2">
    <source>
        <dbReference type="Proteomes" id="UP000053144"/>
    </source>
</evidence>
<name>A0A0L9UE29_PHAAN</name>
<dbReference type="EMBL" id="CM003374">
    <property type="protein sequence ID" value="KOM40941.1"/>
    <property type="molecule type" value="Genomic_DNA"/>
</dbReference>
<gene>
    <name evidence="1" type="ORF">LR48_Vigan04g113900</name>
</gene>